<gene>
    <name evidence="1" type="ORF">LCGC14_2585190</name>
</gene>
<proteinExistence type="predicted"/>
<dbReference type="AlphaFoldDB" id="A0A0F9B171"/>
<name>A0A0F9B171_9ZZZZ</name>
<protein>
    <submittedName>
        <fullName evidence="1">Uncharacterized protein</fullName>
    </submittedName>
</protein>
<comment type="caution">
    <text evidence="1">The sequence shown here is derived from an EMBL/GenBank/DDBJ whole genome shotgun (WGS) entry which is preliminary data.</text>
</comment>
<accession>A0A0F9B171</accession>
<organism evidence="1">
    <name type="scientific">marine sediment metagenome</name>
    <dbReference type="NCBI Taxonomy" id="412755"/>
    <lineage>
        <taxon>unclassified sequences</taxon>
        <taxon>metagenomes</taxon>
        <taxon>ecological metagenomes</taxon>
    </lineage>
</organism>
<feature type="non-terminal residue" evidence="1">
    <location>
        <position position="1"/>
    </location>
</feature>
<dbReference type="EMBL" id="LAZR01043259">
    <property type="protein sequence ID" value="KKL07522.1"/>
    <property type="molecule type" value="Genomic_DNA"/>
</dbReference>
<evidence type="ECO:0000313" key="1">
    <source>
        <dbReference type="EMBL" id="KKL07522.1"/>
    </source>
</evidence>
<reference evidence="1" key="1">
    <citation type="journal article" date="2015" name="Nature">
        <title>Complex archaea that bridge the gap between prokaryotes and eukaryotes.</title>
        <authorList>
            <person name="Spang A."/>
            <person name="Saw J.H."/>
            <person name="Jorgensen S.L."/>
            <person name="Zaremba-Niedzwiedzka K."/>
            <person name="Martijn J."/>
            <person name="Lind A.E."/>
            <person name="van Eijk R."/>
            <person name="Schleper C."/>
            <person name="Guy L."/>
            <person name="Ettema T.J."/>
        </authorList>
    </citation>
    <scope>NUCLEOTIDE SEQUENCE</scope>
</reference>
<sequence>IKDYTLFPRPFVLCLADEEELKVGEQFMSRVVLLRTDQSIEQTEAVKIRQAQIAKEGKNKVVIDKELLVKLKQHIKTMPSFSTLKYIHPVADMFIDVIPSYFTDARRDFPKYLDNVYGIARYHWKERIIGKNKAGDNLLFITPQDIYLNHLIYGQVSLESSLKCSSMERTMIEIIRSAKGMLKARDVQREMKKEDTTLSVHMVARHLGKLSDIGYIEREKKNNITHYSPGEVFESFTTHIDWTKVVKGCKEFIRINYPSIYKKYNDTYCHKPMVIHPFSGQQLNLLEIREEIPKAVAEGLDKFDKKDKNTDTNIIHKIVKKNELSGLLNYGLEGLKRLLKNGKFSFKKSWREIKEIIKRRNVY</sequence>